<dbReference type="EMBL" id="KI392687">
    <property type="protein sequence ID" value="ERN11646.1"/>
    <property type="molecule type" value="Genomic_DNA"/>
</dbReference>
<protein>
    <submittedName>
        <fullName evidence="1">Uncharacterized protein</fullName>
    </submittedName>
</protein>
<reference evidence="2" key="1">
    <citation type="journal article" date="2013" name="Science">
        <title>The Amborella genome and the evolution of flowering plants.</title>
        <authorList>
            <consortium name="Amborella Genome Project"/>
        </authorList>
    </citation>
    <scope>NUCLEOTIDE SEQUENCE [LARGE SCALE GENOMIC DNA]</scope>
</reference>
<sequence>MMNSQVQAGSSPALLMVTSTILRPSCGSLGRLNQPGSWRGTRQKAGVGKVFALMRESSVREKRVDKEIKVKATATVKVTVGGELTDIGLSRGVDDFLEFRGKSVRLELVSEELDPRELQFRGSGRGVGWE</sequence>
<dbReference type="InterPro" id="IPR036392">
    <property type="entry name" value="PLAT/LH2_dom_sf"/>
</dbReference>
<dbReference type="STRING" id="13333.W1PVB7"/>
<organism evidence="1 2">
    <name type="scientific">Amborella trichopoda</name>
    <dbReference type="NCBI Taxonomy" id="13333"/>
    <lineage>
        <taxon>Eukaryota</taxon>
        <taxon>Viridiplantae</taxon>
        <taxon>Streptophyta</taxon>
        <taxon>Embryophyta</taxon>
        <taxon>Tracheophyta</taxon>
        <taxon>Spermatophyta</taxon>
        <taxon>Magnoliopsida</taxon>
        <taxon>Amborellales</taxon>
        <taxon>Amborellaceae</taxon>
        <taxon>Amborella</taxon>
    </lineage>
</organism>
<name>W1PVB7_AMBTC</name>
<evidence type="ECO:0000313" key="2">
    <source>
        <dbReference type="Proteomes" id="UP000017836"/>
    </source>
</evidence>
<dbReference type="AlphaFoldDB" id="W1PVB7"/>
<proteinExistence type="predicted"/>
<dbReference type="SUPFAM" id="SSF49723">
    <property type="entry name" value="Lipase/lipooxygenase domain (PLAT/LH2 domain)"/>
    <property type="match status" value="1"/>
</dbReference>
<dbReference type="Proteomes" id="UP000017836">
    <property type="component" value="Unassembled WGS sequence"/>
</dbReference>
<dbReference type="Gramene" id="ERN11646">
    <property type="protein sequence ID" value="ERN11646"/>
    <property type="gene ID" value="AMTR_s00022p00207270"/>
</dbReference>
<keyword evidence="2" id="KW-1185">Reference proteome</keyword>
<dbReference type="HOGENOM" id="CLU_1940948_0_0_1"/>
<accession>W1PVB7</accession>
<dbReference type="eggNOG" id="ENOG502SYMP">
    <property type="taxonomic scope" value="Eukaryota"/>
</dbReference>
<evidence type="ECO:0000313" key="1">
    <source>
        <dbReference type="EMBL" id="ERN11646.1"/>
    </source>
</evidence>
<gene>
    <name evidence="1" type="ORF">AMTR_s00022p00207270</name>
</gene>